<gene>
    <name evidence="1" type="ORF">ANCCAN_15994</name>
</gene>
<dbReference type="AlphaFoldDB" id="A0A368G0Z1"/>
<keyword evidence="2" id="KW-1185">Reference proteome</keyword>
<dbReference type="Proteomes" id="UP000252519">
    <property type="component" value="Unassembled WGS sequence"/>
</dbReference>
<sequence>MSDGGDAGSHNLHKAISYVVVGINTIAESKKLFQFLRSNGYADVSLFHDFPEVKDPSEKTISTLDQTASGGLSHTLFLFLLRK</sequence>
<evidence type="ECO:0000313" key="2">
    <source>
        <dbReference type="Proteomes" id="UP000252519"/>
    </source>
</evidence>
<comment type="caution">
    <text evidence="1">The sequence shown here is derived from an EMBL/GenBank/DDBJ whole genome shotgun (WGS) entry which is preliminary data.</text>
</comment>
<name>A0A368G0Z1_ANCCA</name>
<organism evidence="1 2">
    <name type="scientific">Ancylostoma caninum</name>
    <name type="common">Dog hookworm</name>
    <dbReference type="NCBI Taxonomy" id="29170"/>
    <lineage>
        <taxon>Eukaryota</taxon>
        <taxon>Metazoa</taxon>
        <taxon>Ecdysozoa</taxon>
        <taxon>Nematoda</taxon>
        <taxon>Chromadorea</taxon>
        <taxon>Rhabditida</taxon>
        <taxon>Rhabditina</taxon>
        <taxon>Rhabditomorpha</taxon>
        <taxon>Strongyloidea</taxon>
        <taxon>Ancylostomatidae</taxon>
        <taxon>Ancylostomatinae</taxon>
        <taxon>Ancylostoma</taxon>
    </lineage>
</organism>
<dbReference type="EMBL" id="JOJR01000422">
    <property type="protein sequence ID" value="RCN38111.1"/>
    <property type="molecule type" value="Genomic_DNA"/>
</dbReference>
<accession>A0A368G0Z1</accession>
<reference evidence="1 2" key="1">
    <citation type="submission" date="2014-10" db="EMBL/GenBank/DDBJ databases">
        <title>Draft genome of the hookworm Ancylostoma caninum.</title>
        <authorList>
            <person name="Mitreva M."/>
        </authorList>
    </citation>
    <scope>NUCLEOTIDE SEQUENCE [LARGE SCALE GENOMIC DNA]</scope>
    <source>
        <strain evidence="1 2">Baltimore</strain>
    </source>
</reference>
<protein>
    <submittedName>
        <fullName evidence="1">Uncharacterized protein</fullName>
    </submittedName>
</protein>
<evidence type="ECO:0000313" key="1">
    <source>
        <dbReference type="EMBL" id="RCN38111.1"/>
    </source>
</evidence>
<proteinExistence type="predicted"/>